<evidence type="ECO:0000259" key="2">
    <source>
        <dbReference type="Pfam" id="PF01243"/>
    </source>
</evidence>
<dbReference type="GO" id="GO:0070967">
    <property type="term" value="F:coenzyme F420 binding"/>
    <property type="evidence" value="ECO:0007669"/>
    <property type="project" value="TreeGrafter"/>
</dbReference>
<dbReference type="PANTHER" id="PTHR35176">
    <property type="entry name" value="HEME OXYGENASE HI_0854-RELATED"/>
    <property type="match status" value="1"/>
</dbReference>
<dbReference type="NCBIfam" id="TIGR03618">
    <property type="entry name" value="Rv1155_F420"/>
    <property type="match status" value="1"/>
</dbReference>
<sequence>MAQKMTDEEWRAFVSEGTRTGKLSTVRADGSPHVAPVWFLLDGDEVVFQTGRDTVKGRNLARDGRIALCVDDDRPPFHFVTLNGRARLSEDPAELRRWAAKVAARYMGEDRAEEFGARNGVPGELLVRVTVDHAVAVRDLAA</sequence>
<dbReference type="Pfam" id="PF01243">
    <property type="entry name" value="PNPOx_N"/>
    <property type="match status" value="1"/>
</dbReference>
<dbReference type="SUPFAM" id="SSF50475">
    <property type="entry name" value="FMN-binding split barrel"/>
    <property type="match status" value="1"/>
</dbReference>
<dbReference type="InterPro" id="IPR011576">
    <property type="entry name" value="Pyridox_Oxase_N"/>
</dbReference>
<dbReference type="Proteomes" id="UP000320481">
    <property type="component" value="Unassembled WGS sequence"/>
</dbReference>
<dbReference type="InterPro" id="IPR052019">
    <property type="entry name" value="F420H2_bilvrd_red/Heme_oxyg"/>
</dbReference>
<protein>
    <submittedName>
        <fullName evidence="3">PPOX class F420-dependent oxidoreductase</fullName>
    </submittedName>
</protein>
<gene>
    <name evidence="3" type="ORF">FRZ03_01295</name>
</gene>
<evidence type="ECO:0000313" key="3">
    <source>
        <dbReference type="EMBL" id="TWV58071.1"/>
    </source>
</evidence>
<keyword evidence="1" id="KW-0560">Oxidoreductase</keyword>
<dbReference type="AlphaFoldDB" id="A0A5C6K6U5"/>
<keyword evidence="4" id="KW-1185">Reference proteome</keyword>
<dbReference type="PANTHER" id="PTHR35176:SF1">
    <property type="entry name" value="F420H(2)-DEPENDENT BILIVERDIN REDUCTASE"/>
    <property type="match status" value="1"/>
</dbReference>
<evidence type="ECO:0000256" key="1">
    <source>
        <dbReference type="ARBA" id="ARBA00023002"/>
    </source>
</evidence>
<evidence type="ECO:0000313" key="4">
    <source>
        <dbReference type="Proteomes" id="UP000320481"/>
    </source>
</evidence>
<dbReference type="InterPro" id="IPR012349">
    <property type="entry name" value="Split_barrel_FMN-bd"/>
</dbReference>
<proteinExistence type="predicted"/>
<dbReference type="InterPro" id="IPR019920">
    <property type="entry name" value="F420-binding_dom_put"/>
</dbReference>
<dbReference type="RefSeq" id="WP_146463225.1">
    <property type="nucleotide sequence ID" value="NZ_VOGW01000006.1"/>
</dbReference>
<organism evidence="3 4">
    <name type="scientific">Streptomyces misionensis</name>
    <dbReference type="NCBI Taxonomy" id="67331"/>
    <lineage>
        <taxon>Bacteria</taxon>
        <taxon>Bacillati</taxon>
        <taxon>Actinomycetota</taxon>
        <taxon>Actinomycetes</taxon>
        <taxon>Kitasatosporales</taxon>
        <taxon>Streptomycetaceae</taxon>
        <taxon>Streptomyces</taxon>
    </lineage>
</organism>
<name>A0A5C6K6U5_9ACTN</name>
<dbReference type="GO" id="GO:0005829">
    <property type="term" value="C:cytosol"/>
    <property type="evidence" value="ECO:0007669"/>
    <property type="project" value="TreeGrafter"/>
</dbReference>
<accession>A0A5C6K6U5</accession>
<reference evidence="3" key="1">
    <citation type="journal article" date="2019" name="Microbiol. Resour. Announc.">
        <title>Draft Genomic Sequences of Streptomyces misionensis and Streptomyces albidoflavus, bacteria applied for phytopathogen biocontrol.</title>
        <authorList>
            <person name="Pylro V."/>
            <person name="Dias A."/>
            <person name="Andreote F."/>
            <person name="Varani A."/>
            <person name="Andreote C."/>
            <person name="Bernardo E."/>
            <person name="Martins T."/>
        </authorList>
    </citation>
    <scope>NUCLEOTIDE SEQUENCE [LARGE SCALE GENOMIC DNA]</scope>
    <source>
        <strain evidence="3">66</strain>
    </source>
</reference>
<comment type="caution">
    <text evidence="3">The sequence shown here is derived from an EMBL/GenBank/DDBJ whole genome shotgun (WGS) entry which is preliminary data.</text>
</comment>
<dbReference type="GO" id="GO:0016627">
    <property type="term" value="F:oxidoreductase activity, acting on the CH-CH group of donors"/>
    <property type="evidence" value="ECO:0007669"/>
    <property type="project" value="TreeGrafter"/>
</dbReference>
<dbReference type="EMBL" id="VOGW01000006">
    <property type="protein sequence ID" value="TWV58071.1"/>
    <property type="molecule type" value="Genomic_DNA"/>
</dbReference>
<feature type="domain" description="Pyridoxamine 5'-phosphate oxidase N-terminal" evidence="2">
    <location>
        <begin position="7"/>
        <end position="133"/>
    </location>
</feature>
<dbReference type="Gene3D" id="2.30.110.10">
    <property type="entry name" value="Electron Transport, Fmn-binding Protein, Chain A"/>
    <property type="match status" value="1"/>
</dbReference>